<dbReference type="Pfam" id="PF04825">
    <property type="entry name" value="Rad21_Rec8_N"/>
    <property type="match status" value="1"/>
</dbReference>
<evidence type="ECO:0000259" key="5">
    <source>
        <dbReference type="Pfam" id="PF04825"/>
    </source>
</evidence>
<dbReference type="OrthoDB" id="10071381at2759"/>
<feature type="domain" description="Rad21/Rec8-like protein C-terminal eukaryotic" evidence="4">
    <location>
        <begin position="547"/>
        <end position="597"/>
    </location>
</feature>
<organism evidence="6 7">
    <name type="scientific">Linderina pennispora</name>
    <dbReference type="NCBI Taxonomy" id="61395"/>
    <lineage>
        <taxon>Eukaryota</taxon>
        <taxon>Fungi</taxon>
        <taxon>Fungi incertae sedis</taxon>
        <taxon>Zoopagomycota</taxon>
        <taxon>Kickxellomycotina</taxon>
        <taxon>Kickxellomycetes</taxon>
        <taxon>Kickxellales</taxon>
        <taxon>Kickxellaceae</taxon>
        <taxon>Linderina</taxon>
    </lineage>
</organism>
<protein>
    <recommendedName>
        <fullName evidence="8">Rad21/Rec8-like protein N-terminal domain-containing protein</fullName>
    </recommendedName>
</protein>
<evidence type="ECO:0000256" key="3">
    <source>
        <dbReference type="ARBA" id="ARBA00023242"/>
    </source>
</evidence>
<evidence type="ECO:0000313" key="6">
    <source>
        <dbReference type="EMBL" id="ORX73165.1"/>
    </source>
</evidence>
<keyword evidence="3" id="KW-0539">Nucleus</keyword>
<reference evidence="6 7" key="1">
    <citation type="submission" date="2016-07" db="EMBL/GenBank/DDBJ databases">
        <title>Pervasive Adenine N6-methylation of Active Genes in Fungi.</title>
        <authorList>
            <consortium name="DOE Joint Genome Institute"/>
            <person name="Mondo S.J."/>
            <person name="Dannebaum R.O."/>
            <person name="Kuo R.C."/>
            <person name="Labutti K."/>
            <person name="Haridas S."/>
            <person name="Kuo A."/>
            <person name="Salamov A."/>
            <person name="Ahrendt S.R."/>
            <person name="Lipzen A."/>
            <person name="Sullivan W."/>
            <person name="Andreopoulos W.B."/>
            <person name="Clum A."/>
            <person name="Lindquist E."/>
            <person name="Daum C."/>
            <person name="Ramamoorthy G.K."/>
            <person name="Gryganskyi A."/>
            <person name="Culley D."/>
            <person name="Magnuson J.K."/>
            <person name="James T.Y."/>
            <person name="O'Malley M.A."/>
            <person name="Stajich J.E."/>
            <person name="Spatafora J.W."/>
            <person name="Visel A."/>
            <person name="Grigoriev I.V."/>
        </authorList>
    </citation>
    <scope>NUCLEOTIDE SEQUENCE [LARGE SCALE GENOMIC DNA]</scope>
    <source>
        <strain evidence="6 7">ATCC 12442</strain>
    </source>
</reference>
<feature type="domain" description="Rad21/Rec8-like protein N-terminal" evidence="5">
    <location>
        <begin position="1"/>
        <end position="100"/>
    </location>
</feature>
<evidence type="ECO:0000259" key="4">
    <source>
        <dbReference type="Pfam" id="PF04824"/>
    </source>
</evidence>
<dbReference type="GO" id="GO:1990414">
    <property type="term" value="P:replication-born double-strand break repair via sister chromatid exchange"/>
    <property type="evidence" value="ECO:0007669"/>
    <property type="project" value="TreeGrafter"/>
</dbReference>
<dbReference type="RefSeq" id="XP_040746505.1">
    <property type="nucleotide sequence ID" value="XM_040892215.1"/>
</dbReference>
<gene>
    <name evidence="6" type="ORF">DL89DRAFT_89152</name>
</gene>
<dbReference type="Gene3D" id="1.10.10.580">
    <property type="entry name" value="Structural maintenance of chromosome 1. Chain E"/>
    <property type="match status" value="1"/>
</dbReference>
<keyword evidence="7" id="KW-1185">Reference proteome</keyword>
<dbReference type="AlphaFoldDB" id="A0A1Y1WIH2"/>
<dbReference type="InterPro" id="IPR006909">
    <property type="entry name" value="Rad21/Rec8_C_eu"/>
</dbReference>
<proteinExistence type="inferred from homology"/>
<dbReference type="GO" id="GO:0030892">
    <property type="term" value="C:mitotic cohesin complex"/>
    <property type="evidence" value="ECO:0007669"/>
    <property type="project" value="TreeGrafter"/>
</dbReference>
<comment type="caution">
    <text evidence="6">The sequence shown here is derived from an EMBL/GenBank/DDBJ whole genome shotgun (WGS) entry which is preliminary data.</text>
</comment>
<dbReference type="InterPro" id="IPR023093">
    <property type="entry name" value="ScpA-like_C"/>
</dbReference>
<dbReference type="PANTHER" id="PTHR12585">
    <property type="entry name" value="SCC1 / RAD21 FAMILY MEMBER"/>
    <property type="match status" value="1"/>
</dbReference>
<comment type="subcellular location">
    <subcellularLocation>
        <location evidence="1">Nucleus</location>
    </subcellularLocation>
</comment>
<evidence type="ECO:0008006" key="8">
    <source>
        <dbReference type="Google" id="ProtNLM"/>
    </source>
</evidence>
<dbReference type="InterPro" id="IPR006910">
    <property type="entry name" value="Rad21_Rec8_N"/>
</dbReference>
<evidence type="ECO:0000256" key="1">
    <source>
        <dbReference type="ARBA" id="ARBA00004123"/>
    </source>
</evidence>
<dbReference type="GO" id="GO:0005634">
    <property type="term" value="C:nucleus"/>
    <property type="evidence" value="ECO:0007669"/>
    <property type="project" value="UniProtKB-SubCell"/>
</dbReference>
<dbReference type="PANTHER" id="PTHR12585:SF69">
    <property type="entry name" value="FI11703P"/>
    <property type="match status" value="1"/>
</dbReference>
<dbReference type="Proteomes" id="UP000193922">
    <property type="component" value="Unassembled WGS sequence"/>
</dbReference>
<dbReference type="InterPro" id="IPR036390">
    <property type="entry name" value="WH_DNA-bd_sf"/>
</dbReference>
<dbReference type="GO" id="GO:0003682">
    <property type="term" value="F:chromatin binding"/>
    <property type="evidence" value="ECO:0007669"/>
    <property type="project" value="TreeGrafter"/>
</dbReference>
<accession>A0A1Y1WIH2</accession>
<dbReference type="InterPro" id="IPR039781">
    <property type="entry name" value="Rad21/Rec8-like"/>
</dbReference>
<evidence type="ECO:0000313" key="7">
    <source>
        <dbReference type="Proteomes" id="UP000193922"/>
    </source>
</evidence>
<sequence>MFYAEAILSKKGPLAKVWLASHLERKLTKAQLLQTSIPQSANAIVGHEHGPPLALRLSGQLLLGVSRIYARKARYLLEDCNEALIRIKLAFRPGAADITSDSVVATHTSITLPEALTEFDILLPPSSRVFGDSALEVEMAAAAMNTSRIQDITLAEQSFDVSAVARGVEAMDMGEEDLLGHDNDFKLDLDEDFILSPGPQGDASMLEPEMGRDAMQGLDDSMIRPEGLSLVGKDGEPLLPGDISREDLNGDFNGDFNGDILRFGDDGLDISLGPDSSMVPSTQEVALQEAEAAVLAAANRDAAERQAKRRRLNMSDLVTNEATSLSPDEIRSHLNDASDIVRVPTYLPSTRAPRLDALSSAAVASRFLSGAGASPFDSLFERTGMDPFEQEVPSFVGGADIGAVEGEDFRLDDVEDMDFDAGMAEGLASAAGQLDEQNALLGGKSIEQLERLEEESFLRLADEQQGDGVRLFAEDLPVRDEDLSMQATQLEALAAQDHEEEPAATSSASGALESGYSKNTIRAIHLIDSECRKANIPMADSVAESQKSLSYLNVSKGAQRSDAVKLFFELLVLKTKGFVDVKQEDPFEDILIAPRDKLRRAADSVTAASPV</sequence>
<comment type="similarity">
    <text evidence="2">Belongs to the rad21 family.</text>
</comment>
<dbReference type="SUPFAM" id="SSF46785">
    <property type="entry name" value="Winged helix' DNA-binding domain"/>
    <property type="match status" value="1"/>
</dbReference>
<dbReference type="GeneID" id="63808863"/>
<dbReference type="Pfam" id="PF04824">
    <property type="entry name" value="Rad21_Rec8"/>
    <property type="match status" value="1"/>
</dbReference>
<dbReference type="EMBL" id="MCFD01000002">
    <property type="protein sequence ID" value="ORX73165.1"/>
    <property type="molecule type" value="Genomic_DNA"/>
</dbReference>
<dbReference type="CDD" id="cd21747">
    <property type="entry name" value="Rad21_Rec8_M"/>
    <property type="match status" value="1"/>
</dbReference>
<dbReference type="STRING" id="61395.A0A1Y1WIH2"/>
<evidence type="ECO:0000256" key="2">
    <source>
        <dbReference type="ARBA" id="ARBA00009870"/>
    </source>
</evidence>
<name>A0A1Y1WIH2_9FUNG</name>
<dbReference type="GO" id="GO:0007064">
    <property type="term" value="P:mitotic sister chromatid cohesion"/>
    <property type="evidence" value="ECO:0007669"/>
    <property type="project" value="TreeGrafter"/>
</dbReference>